<gene>
    <name evidence="1" type="ORF">CPELLU_LOCUS10028</name>
</gene>
<keyword evidence="2" id="KW-1185">Reference proteome</keyword>
<reference evidence="1" key="1">
    <citation type="submission" date="2021-06" db="EMBL/GenBank/DDBJ databases">
        <authorList>
            <person name="Kallberg Y."/>
            <person name="Tangrot J."/>
            <person name="Rosling A."/>
        </authorList>
    </citation>
    <scope>NUCLEOTIDE SEQUENCE</scope>
    <source>
        <strain evidence="1">FL966</strain>
    </source>
</reference>
<protein>
    <submittedName>
        <fullName evidence="1">17221_t:CDS:1</fullName>
    </submittedName>
</protein>
<proteinExistence type="predicted"/>
<dbReference type="AlphaFoldDB" id="A0A9N9E6W6"/>
<organism evidence="1 2">
    <name type="scientific">Cetraspora pellucida</name>
    <dbReference type="NCBI Taxonomy" id="1433469"/>
    <lineage>
        <taxon>Eukaryota</taxon>
        <taxon>Fungi</taxon>
        <taxon>Fungi incertae sedis</taxon>
        <taxon>Mucoromycota</taxon>
        <taxon>Glomeromycotina</taxon>
        <taxon>Glomeromycetes</taxon>
        <taxon>Diversisporales</taxon>
        <taxon>Gigasporaceae</taxon>
        <taxon>Cetraspora</taxon>
    </lineage>
</organism>
<dbReference type="EMBL" id="CAJVQA010008057">
    <property type="protein sequence ID" value="CAG8665983.1"/>
    <property type="molecule type" value="Genomic_DNA"/>
</dbReference>
<dbReference type="Proteomes" id="UP000789759">
    <property type="component" value="Unassembled WGS sequence"/>
</dbReference>
<accession>A0A9N9E6W6</accession>
<evidence type="ECO:0000313" key="1">
    <source>
        <dbReference type="EMBL" id="CAG8665983.1"/>
    </source>
</evidence>
<name>A0A9N9E6W6_9GLOM</name>
<evidence type="ECO:0000313" key="2">
    <source>
        <dbReference type="Proteomes" id="UP000789759"/>
    </source>
</evidence>
<comment type="caution">
    <text evidence="1">The sequence shown here is derived from an EMBL/GenBank/DDBJ whole genome shotgun (WGS) entry which is preliminary data.</text>
</comment>
<sequence>MQKNNIVINTETLFLEEENIDDFTENMISKETTISNKENQQEELEQIA</sequence>